<proteinExistence type="predicted"/>
<dbReference type="Proteomes" id="UP000295292">
    <property type="component" value="Unassembled WGS sequence"/>
</dbReference>
<organism evidence="2 3">
    <name type="scientific">Sphingobacterium yanglingense</name>
    <dbReference type="NCBI Taxonomy" id="1437280"/>
    <lineage>
        <taxon>Bacteria</taxon>
        <taxon>Pseudomonadati</taxon>
        <taxon>Bacteroidota</taxon>
        <taxon>Sphingobacteriia</taxon>
        <taxon>Sphingobacteriales</taxon>
        <taxon>Sphingobacteriaceae</taxon>
        <taxon>Sphingobacterium</taxon>
    </lineage>
</organism>
<sequence length="213" mass="24699">MEFEKLVNSIQSTHEELQLSAIKAVNQSLPLRNWLIGLYIVEFEQNGEDRARYGDRLMPELAKSLKIKGLSETNLKLCRLFYTAYPHLDSGIKSVIKISHIDVLEIRQPLTNKLQTTNNKMDTIRQTLSDEFNLVQKTQVDQENQHLILPTDILSKLSFSHLVLHMKDDIFDQIFIDEKYGTYLQNIEGVIEHSYYHLGQISLIKKLIMADAR</sequence>
<name>A0A4R6WDY3_9SPHI</name>
<reference evidence="2 3" key="1">
    <citation type="submission" date="2019-03" db="EMBL/GenBank/DDBJ databases">
        <title>Genomic Encyclopedia of Archaeal and Bacterial Type Strains, Phase II (KMG-II): from individual species to whole genera.</title>
        <authorList>
            <person name="Goeker M."/>
        </authorList>
    </citation>
    <scope>NUCLEOTIDE SEQUENCE [LARGE SCALE GENOMIC DNA]</scope>
    <source>
        <strain evidence="2 3">DSM 28353</strain>
    </source>
</reference>
<keyword evidence="3" id="KW-1185">Reference proteome</keyword>
<evidence type="ECO:0000313" key="2">
    <source>
        <dbReference type="EMBL" id="TDQ77943.1"/>
    </source>
</evidence>
<dbReference type="Pfam" id="PF17761">
    <property type="entry name" value="DUF1016_N"/>
    <property type="match status" value="1"/>
</dbReference>
<evidence type="ECO:0000313" key="3">
    <source>
        <dbReference type="Proteomes" id="UP000295292"/>
    </source>
</evidence>
<dbReference type="SUPFAM" id="SSF109854">
    <property type="entry name" value="DinB/YfiT-like putative metalloenzymes"/>
    <property type="match status" value="1"/>
</dbReference>
<evidence type="ECO:0000259" key="1">
    <source>
        <dbReference type="Pfam" id="PF17761"/>
    </source>
</evidence>
<dbReference type="EMBL" id="SNYV01000013">
    <property type="protein sequence ID" value="TDQ77943.1"/>
    <property type="molecule type" value="Genomic_DNA"/>
</dbReference>
<gene>
    <name evidence="2" type="ORF">CLV99_1916</name>
</gene>
<comment type="caution">
    <text evidence="2">The sequence shown here is derived from an EMBL/GenBank/DDBJ whole genome shotgun (WGS) entry which is preliminary data.</text>
</comment>
<accession>A0A4R6WDY3</accession>
<dbReference type="RefSeq" id="WP_211348484.1">
    <property type="nucleotide sequence ID" value="NZ_SNYV01000013.1"/>
</dbReference>
<feature type="domain" description="YhcG N-terminal" evidence="1">
    <location>
        <begin position="10"/>
        <end position="116"/>
    </location>
</feature>
<dbReference type="InterPro" id="IPR034660">
    <property type="entry name" value="DinB/YfiT-like"/>
</dbReference>
<protein>
    <submittedName>
        <fullName evidence="2">Uncharacterized protein DUF1016</fullName>
    </submittedName>
</protein>
<dbReference type="AlphaFoldDB" id="A0A4R6WDY3"/>
<dbReference type="InterPro" id="IPR041527">
    <property type="entry name" value="YhcG_N"/>
</dbReference>